<evidence type="ECO:0000256" key="7">
    <source>
        <dbReference type="ARBA" id="ARBA00029447"/>
    </source>
</evidence>
<feature type="transmembrane region" description="Helical" evidence="9">
    <location>
        <begin position="188"/>
        <end position="208"/>
    </location>
</feature>
<dbReference type="CDD" id="cd06225">
    <property type="entry name" value="HAMP"/>
    <property type="match status" value="1"/>
</dbReference>
<gene>
    <name evidence="12" type="ORF">ACFPU1_00970</name>
</gene>
<comment type="subcellular location">
    <subcellularLocation>
        <location evidence="1">Cell membrane</location>
        <topology evidence="1">Multi-pass membrane protein</topology>
    </subcellularLocation>
</comment>
<evidence type="ECO:0000256" key="3">
    <source>
        <dbReference type="ARBA" id="ARBA00022692"/>
    </source>
</evidence>
<dbReference type="EMBL" id="JBHSOZ010000002">
    <property type="protein sequence ID" value="MFC5711344.1"/>
    <property type="molecule type" value="Genomic_DNA"/>
</dbReference>
<comment type="caution">
    <text evidence="12">The sequence shown here is derived from an EMBL/GenBank/DDBJ whole genome shotgun (WGS) entry which is preliminary data.</text>
</comment>
<dbReference type="SMART" id="SM00304">
    <property type="entry name" value="HAMP"/>
    <property type="match status" value="2"/>
</dbReference>
<dbReference type="InterPro" id="IPR033463">
    <property type="entry name" value="sCache_3"/>
</dbReference>
<feature type="domain" description="HAMP" evidence="11">
    <location>
        <begin position="210"/>
        <end position="262"/>
    </location>
</feature>
<dbReference type="SUPFAM" id="SSF103190">
    <property type="entry name" value="Sensory domain-like"/>
    <property type="match status" value="1"/>
</dbReference>
<evidence type="ECO:0000256" key="8">
    <source>
        <dbReference type="PROSITE-ProRule" id="PRU00284"/>
    </source>
</evidence>
<keyword evidence="5 9" id="KW-0472">Membrane</keyword>
<evidence type="ECO:0000256" key="6">
    <source>
        <dbReference type="ARBA" id="ARBA00023224"/>
    </source>
</evidence>
<dbReference type="PROSITE" id="PS50111">
    <property type="entry name" value="CHEMOTAXIS_TRANSDUC_2"/>
    <property type="match status" value="1"/>
</dbReference>
<dbReference type="InterPro" id="IPR004089">
    <property type="entry name" value="MCPsignal_dom"/>
</dbReference>
<protein>
    <submittedName>
        <fullName evidence="12">Methyl-accepting chemotaxis protein</fullName>
    </submittedName>
</protein>
<keyword evidence="4 9" id="KW-1133">Transmembrane helix</keyword>
<dbReference type="SUPFAM" id="SSF58104">
    <property type="entry name" value="Methyl-accepting chemotaxis protein (MCP) signaling domain"/>
    <property type="match status" value="1"/>
</dbReference>
<evidence type="ECO:0000259" key="11">
    <source>
        <dbReference type="PROSITE" id="PS50885"/>
    </source>
</evidence>
<keyword evidence="3 9" id="KW-0812">Transmembrane</keyword>
<proteinExistence type="inferred from homology"/>
<dbReference type="PANTHER" id="PTHR32089:SF112">
    <property type="entry name" value="LYSOZYME-LIKE PROTEIN-RELATED"/>
    <property type="match status" value="1"/>
</dbReference>
<sequence length="567" mass="60499">MVKGFIDKLKLGTKLNVLIVAILLCFSTVIGFVVQGQITNGIERTAVEKAQSDLALGYSYIDAQYPGPWQVEDGVLFKGDVEISNNFDLVDEVGDMTEGTVTIFLEDTRVTTNVINNGERAVGTQASQEVAHTVLEEGNVYTGPADVAGVTYQTAYQPLYDAEGETIGMWYVGASQEILDEIIGQSTIVFLIVLVAGTLVSAGAVLLFSRRITKRLSGVSEALASAGEGDFTTALSDSSKDEIGSLARSYNTMKESLRQLVSQVTESSQQVAASSEQLSASAQETNAATEEISSSIQEMAAGAEEQLASANSTNDVVMEISTGMKQIAGIIQEINDSSQQASSKAEHGREVIEQTVSQMKFIFEKTNDTSSMIDQLGEKSKKIGDIVSLITAISDQTNLLALNAAIEAARAGEHGKGFAVVAEEVRKLAEQSGESSKQISEMIQEIQKDIQKSVESMSEGKQAVNEGSDHVNRAGCSFKDISEAIQFVSTQMEEVSAAVQQISASTETMSSSVQETAKVAEDSSGYTQEVAASAEEQNASMQEITTAATTLAEMAEELQDSVKTFKL</sequence>
<dbReference type="RefSeq" id="WP_385937426.1">
    <property type="nucleotide sequence ID" value="NZ_JBHSOZ010000002.1"/>
</dbReference>
<dbReference type="PANTHER" id="PTHR32089">
    <property type="entry name" value="METHYL-ACCEPTING CHEMOTAXIS PROTEIN MCPB"/>
    <property type="match status" value="1"/>
</dbReference>
<accession>A0ABW0YLW9</accession>
<dbReference type="InterPro" id="IPR003660">
    <property type="entry name" value="HAMP_dom"/>
</dbReference>
<keyword evidence="6 8" id="KW-0807">Transducer</keyword>
<dbReference type="SMART" id="SM00283">
    <property type="entry name" value="MA"/>
    <property type="match status" value="1"/>
</dbReference>
<evidence type="ECO:0000256" key="9">
    <source>
        <dbReference type="SAM" id="Phobius"/>
    </source>
</evidence>
<feature type="domain" description="Methyl-accepting transducer" evidence="10">
    <location>
        <begin position="281"/>
        <end position="517"/>
    </location>
</feature>
<name>A0ABW0YLW9_9BACI</name>
<organism evidence="12 13">
    <name type="scientific">Thalassorhabdus alkalitolerans</name>
    <dbReference type="NCBI Taxonomy" id="2282697"/>
    <lineage>
        <taxon>Bacteria</taxon>
        <taxon>Bacillati</taxon>
        <taxon>Bacillota</taxon>
        <taxon>Bacilli</taxon>
        <taxon>Bacillales</taxon>
        <taxon>Bacillaceae</taxon>
        <taxon>Thalassorhabdus</taxon>
    </lineage>
</organism>
<evidence type="ECO:0000313" key="12">
    <source>
        <dbReference type="EMBL" id="MFC5711344.1"/>
    </source>
</evidence>
<dbReference type="CDD" id="cd11386">
    <property type="entry name" value="MCP_signal"/>
    <property type="match status" value="1"/>
</dbReference>
<evidence type="ECO:0000256" key="4">
    <source>
        <dbReference type="ARBA" id="ARBA00022989"/>
    </source>
</evidence>
<dbReference type="PROSITE" id="PS50885">
    <property type="entry name" value="HAMP"/>
    <property type="match status" value="1"/>
</dbReference>
<comment type="similarity">
    <text evidence="7">Belongs to the methyl-accepting chemotaxis (MCP) protein family.</text>
</comment>
<dbReference type="Gene3D" id="6.10.340.10">
    <property type="match status" value="1"/>
</dbReference>
<dbReference type="Pfam" id="PF00015">
    <property type="entry name" value="MCPsignal"/>
    <property type="match status" value="1"/>
</dbReference>
<evidence type="ECO:0000256" key="2">
    <source>
        <dbReference type="ARBA" id="ARBA00022475"/>
    </source>
</evidence>
<evidence type="ECO:0000313" key="13">
    <source>
        <dbReference type="Proteomes" id="UP001596142"/>
    </source>
</evidence>
<feature type="transmembrane region" description="Helical" evidence="9">
    <location>
        <begin position="15"/>
        <end position="34"/>
    </location>
</feature>
<evidence type="ECO:0000256" key="1">
    <source>
        <dbReference type="ARBA" id="ARBA00004651"/>
    </source>
</evidence>
<dbReference type="Pfam" id="PF00672">
    <property type="entry name" value="HAMP"/>
    <property type="match status" value="1"/>
</dbReference>
<keyword evidence="13" id="KW-1185">Reference proteome</keyword>
<dbReference type="InterPro" id="IPR029151">
    <property type="entry name" value="Sensor-like_sf"/>
</dbReference>
<evidence type="ECO:0000259" key="10">
    <source>
        <dbReference type="PROSITE" id="PS50111"/>
    </source>
</evidence>
<dbReference type="Gene3D" id="1.10.287.950">
    <property type="entry name" value="Methyl-accepting chemotaxis protein"/>
    <property type="match status" value="2"/>
</dbReference>
<dbReference type="Proteomes" id="UP001596142">
    <property type="component" value="Unassembled WGS sequence"/>
</dbReference>
<reference evidence="13" key="1">
    <citation type="journal article" date="2019" name="Int. J. Syst. Evol. Microbiol.">
        <title>The Global Catalogue of Microorganisms (GCM) 10K type strain sequencing project: providing services to taxonomists for standard genome sequencing and annotation.</title>
        <authorList>
            <consortium name="The Broad Institute Genomics Platform"/>
            <consortium name="The Broad Institute Genome Sequencing Center for Infectious Disease"/>
            <person name="Wu L."/>
            <person name="Ma J."/>
        </authorList>
    </citation>
    <scope>NUCLEOTIDE SEQUENCE [LARGE SCALE GENOMIC DNA]</scope>
    <source>
        <strain evidence="13">CECT 7184</strain>
    </source>
</reference>
<evidence type="ECO:0000256" key="5">
    <source>
        <dbReference type="ARBA" id="ARBA00023136"/>
    </source>
</evidence>
<dbReference type="Pfam" id="PF17202">
    <property type="entry name" value="sCache_3_3"/>
    <property type="match status" value="1"/>
</dbReference>
<keyword evidence="2" id="KW-1003">Cell membrane</keyword>